<feature type="compositionally biased region" description="Low complexity" evidence="2">
    <location>
        <begin position="330"/>
        <end position="344"/>
    </location>
</feature>
<dbReference type="SMART" id="SM00105">
    <property type="entry name" value="ArfGap"/>
    <property type="match status" value="1"/>
</dbReference>
<evidence type="ECO:0000313" key="5">
    <source>
        <dbReference type="Proteomes" id="UP000799757"/>
    </source>
</evidence>
<keyword evidence="1" id="KW-0862">Zinc</keyword>
<evidence type="ECO:0000313" key="4">
    <source>
        <dbReference type="EMBL" id="KAF2798789.1"/>
    </source>
</evidence>
<feature type="domain" description="Arf-GAP" evidence="3">
    <location>
        <begin position="16"/>
        <end position="126"/>
    </location>
</feature>
<dbReference type="PRINTS" id="PR00405">
    <property type="entry name" value="REVINTRACTNG"/>
</dbReference>
<evidence type="ECO:0000259" key="3">
    <source>
        <dbReference type="PROSITE" id="PS50115"/>
    </source>
</evidence>
<feature type="compositionally biased region" description="Polar residues" evidence="2">
    <location>
        <begin position="422"/>
        <end position="432"/>
    </location>
</feature>
<dbReference type="AlphaFoldDB" id="A0A6A6XR01"/>
<dbReference type="PROSITE" id="PS50115">
    <property type="entry name" value="ARFGAP"/>
    <property type="match status" value="1"/>
</dbReference>
<dbReference type="InterPro" id="IPR001164">
    <property type="entry name" value="ArfGAP_dom"/>
</dbReference>
<feature type="compositionally biased region" description="Polar residues" evidence="2">
    <location>
        <begin position="234"/>
        <end position="249"/>
    </location>
</feature>
<feature type="region of interest" description="Disordered" evidence="2">
    <location>
        <begin position="152"/>
        <end position="546"/>
    </location>
</feature>
<dbReference type="CDD" id="cd08839">
    <property type="entry name" value="ArfGap_SMAP"/>
    <property type="match status" value="1"/>
</dbReference>
<dbReference type="PANTHER" id="PTHR45705">
    <property type="entry name" value="FI20236P1"/>
    <property type="match status" value="1"/>
</dbReference>
<feature type="compositionally biased region" description="Low complexity" evidence="2">
    <location>
        <begin position="312"/>
        <end position="321"/>
    </location>
</feature>
<gene>
    <name evidence="4" type="ORF">K505DRAFT_371432</name>
</gene>
<feature type="compositionally biased region" description="Low complexity" evidence="2">
    <location>
        <begin position="287"/>
        <end position="296"/>
    </location>
</feature>
<keyword evidence="5" id="KW-1185">Reference proteome</keyword>
<reference evidence="4" key="1">
    <citation type="journal article" date="2020" name="Stud. Mycol.">
        <title>101 Dothideomycetes genomes: a test case for predicting lifestyles and emergence of pathogens.</title>
        <authorList>
            <person name="Haridas S."/>
            <person name="Albert R."/>
            <person name="Binder M."/>
            <person name="Bloem J."/>
            <person name="Labutti K."/>
            <person name="Salamov A."/>
            <person name="Andreopoulos B."/>
            <person name="Baker S."/>
            <person name="Barry K."/>
            <person name="Bills G."/>
            <person name="Bluhm B."/>
            <person name="Cannon C."/>
            <person name="Castanera R."/>
            <person name="Culley D."/>
            <person name="Daum C."/>
            <person name="Ezra D."/>
            <person name="Gonzalez J."/>
            <person name="Henrissat B."/>
            <person name="Kuo A."/>
            <person name="Liang C."/>
            <person name="Lipzen A."/>
            <person name="Lutzoni F."/>
            <person name="Magnuson J."/>
            <person name="Mondo S."/>
            <person name="Nolan M."/>
            <person name="Ohm R."/>
            <person name="Pangilinan J."/>
            <person name="Park H.-J."/>
            <person name="Ramirez L."/>
            <person name="Alfaro M."/>
            <person name="Sun H."/>
            <person name="Tritt A."/>
            <person name="Yoshinaga Y."/>
            <person name="Zwiers L.-H."/>
            <person name="Turgeon B."/>
            <person name="Goodwin S."/>
            <person name="Spatafora J."/>
            <person name="Crous P."/>
            <person name="Grigoriev I."/>
        </authorList>
    </citation>
    <scope>NUCLEOTIDE SEQUENCE</scope>
    <source>
        <strain evidence="4">CBS 109.77</strain>
    </source>
</reference>
<dbReference type="EMBL" id="MU001776">
    <property type="protein sequence ID" value="KAF2798789.1"/>
    <property type="molecule type" value="Genomic_DNA"/>
</dbReference>
<dbReference type="FunFam" id="1.10.220.150:FF:000010">
    <property type="entry name" value="Stromal membrane-associated protein"/>
    <property type="match status" value="1"/>
</dbReference>
<dbReference type="GO" id="GO:0005096">
    <property type="term" value="F:GTPase activator activity"/>
    <property type="evidence" value="ECO:0007669"/>
    <property type="project" value="InterPro"/>
</dbReference>
<dbReference type="OrthoDB" id="10266696at2759"/>
<feature type="compositionally biased region" description="Low complexity" evidence="2">
    <location>
        <begin position="368"/>
        <end position="394"/>
    </location>
</feature>
<dbReference type="Pfam" id="PF01412">
    <property type="entry name" value="ArfGap"/>
    <property type="match status" value="1"/>
</dbReference>
<dbReference type="InterPro" id="IPR051718">
    <property type="entry name" value="ARF_GTPase-activating"/>
</dbReference>
<feature type="compositionally biased region" description="Low complexity" evidence="2">
    <location>
        <begin position="402"/>
        <end position="412"/>
    </location>
</feature>
<accession>A0A6A6XR01</accession>
<dbReference type="Proteomes" id="UP000799757">
    <property type="component" value="Unassembled WGS sequence"/>
</dbReference>
<dbReference type="PANTHER" id="PTHR45705:SF1">
    <property type="entry name" value="FI20236P1"/>
    <property type="match status" value="1"/>
</dbReference>
<evidence type="ECO:0000256" key="2">
    <source>
        <dbReference type="SAM" id="MobiDB-lite"/>
    </source>
</evidence>
<dbReference type="SUPFAM" id="SSF57863">
    <property type="entry name" value="ArfGap/RecO-like zinc finger"/>
    <property type="match status" value="1"/>
</dbReference>
<feature type="compositionally biased region" description="Low complexity" evidence="2">
    <location>
        <begin position="157"/>
        <end position="171"/>
    </location>
</feature>
<dbReference type="GO" id="GO:0008270">
    <property type="term" value="F:zinc ion binding"/>
    <property type="evidence" value="ECO:0007669"/>
    <property type="project" value="UniProtKB-KW"/>
</dbReference>
<feature type="compositionally biased region" description="Low complexity" evidence="2">
    <location>
        <begin position="443"/>
        <end position="487"/>
    </location>
</feature>
<feature type="compositionally biased region" description="Polar residues" evidence="2">
    <location>
        <begin position="513"/>
        <end position="529"/>
    </location>
</feature>
<keyword evidence="1" id="KW-0479">Metal-binding</keyword>
<dbReference type="InterPro" id="IPR044732">
    <property type="entry name" value="ArfGAP_SMAP1-like"/>
</dbReference>
<feature type="compositionally biased region" description="Low complexity" evidence="2">
    <location>
        <begin position="263"/>
        <end position="277"/>
    </location>
</feature>
<evidence type="ECO:0000256" key="1">
    <source>
        <dbReference type="PROSITE-ProRule" id="PRU00288"/>
    </source>
</evidence>
<feature type="compositionally biased region" description="Pro residues" evidence="2">
    <location>
        <begin position="189"/>
        <end position="198"/>
    </location>
</feature>
<dbReference type="InterPro" id="IPR038508">
    <property type="entry name" value="ArfGAP_dom_sf"/>
</dbReference>
<proteinExistence type="predicted"/>
<keyword evidence="1" id="KW-0863">Zinc-finger</keyword>
<protein>
    <submittedName>
        <fullName evidence="4">ArfGap-domain-containing protein</fullName>
    </submittedName>
</protein>
<dbReference type="GO" id="GO:0005737">
    <property type="term" value="C:cytoplasm"/>
    <property type="evidence" value="ECO:0007669"/>
    <property type="project" value="TreeGrafter"/>
</dbReference>
<name>A0A6A6XR01_9PLEO</name>
<dbReference type="Gene3D" id="1.10.220.150">
    <property type="entry name" value="Arf GTPase activating protein"/>
    <property type="match status" value="1"/>
</dbReference>
<organism evidence="4 5">
    <name type="scientific">Melanomma pulvis-pyrius CBS 109.77</name>
    <dbReference type="NCBI Taxonomy" id="1314802"/>
    <lineage>
        <taxon>Eukaryota</taxon>
        <taxon>Fungi</taxon>
        <taxon>Dikarya</taxon>
        <taxon>Ascomycota</taxon>
        <taxon>Pezizomycotina</taxon>
        <taxon>Dothideomycetes</taxon>
        <taxon>Pleosporomycetidae</taxon>
        <taxon>Pleosporales</taxon>
        <taxon>Melanommataceae</taxon>
        <taxon>Melanomma</taxon>
    </lineage>
</organism>
<sequence length="546" mass="57319">MSRRPNPAADRAEQNRQTLKTLVKLEGNKSCADCKRNKHPRWASWNLGVFVCIRCSGIHRGMGTHISKVKSVDLDTWTDEQLQSVLKWGNARANKYWEAKLAPGHVPSETKMENFIRTKYESKRWVAEGGLPDPSTLDVSDDDMPLKKVQEKVQIERSASQRLASSSSQPPRALPKPQQPIDLFGDDPTPAPPRPSTGPPGSRTVPLKSDPAPPKQTKAGDSLLGLDFLGGGSTQPARPSSTGPTQSAPSRPDLKQSILSLYASAPKQPPQAQAQQHARQDSFGGLSQPQQSPQQSNFGGMNDAFSSLSFGAQPAQPQAKPSPFAGLDNFTSTRSPPSNSSSNMFGGGGSFFDAPKSPPATQTYAQKPSTSGFGDFSSFASPAAPAKPAPQASGMNDLLDLSMPSAAPSKPTSSPPIASPPMNSAFNLSSPIAPSVPTPRAAPAPAAAPSYSGFSSMDAWGSSDAWASSTPSQPAAPAMAAPQTHMHTQPKSPAGWGAPQVAQDDDFGGWSSAAPTTTAKPQNTTSSKPSGGFGGGGDDLFSNVWE</sequence>
<dbReference type="InterPro" id="IPR037278">
    <property type="entry name" value="ARFGAP/RecO"/>
</dbReference>